<gene>
    <name evidence="1" type="primary">metH_6</name>
    <name evidence="1" type="ORF">NCTC8261_06925</name>
</gene>
<evidence type="ECO:0000313" key="2">
    <source>
        <dbReference type="Proteomes" id="UP000254712"/>
    </source>
</evidence>
<name>A0A379X2E8_SALET</name>
<sequence>MTSQDARWRFTYQAYALGAAKVICRLDKALAPPSGKATEVGGKLNMSHVARCSLFRQHALCQYGSLRGALSGASVSSKVEQLRAQLNERILVLDGGMGTMIQSYRLHEEDFRGSALPTGPAT</sequence>
<reference evidence="1 2" key="1">
    <citation type="submission" date="2018-06" db="EMBL/GenBank/DDBJ databases">
        <authorList>
            <consortium name="Pathogen Informatics"/>
            <person name="Doyle S."/>
        </authorList>
    </citation>
    <scope>NUCLEOTIDE SEQUENCE [LARGE SCALE GENOMIC DNA]</scope>
    <source>
        <strain evidence="1 2">NCTC8261</strain>
    </source>
</reference>
<keyword evidence="1" id="KW-0489">Methyltransferase</keyword>
<dbReference type="GO" id="GO:0032259">
    <property type="term" value="P:methylation"/>
    <property type="evidence" value="ECO:0007669"/>
    <property type="project" value="UniProtKB-KW"/>
</dbReference>
<dbReference type="Proteomes" id="UP000254712">
    <property type="component" value="Unassembled WGS sequence"/>
</dbReference>
<dbReference type="InterPro" id="IPR036589">
    <property type="entry name" value="HCY_dom_sf"/>
</dbReference>
<accession>A0A379X2E8</accession>
<keyword evidence="1" id="KW-0808">Transferase</keyword>
<dbReference type="SUPFAM" id="SSF82282">
    <property type="entry name" value="Homocysteine S-methyltransferase"/>
    <property type="match status" value="1"/>
</dbReference>
<dbReference type="EC" id="2.1.1.13" evidence="1"/>
<proteinExistence type="predicted"/>
<protein>
    <submittedName>
        <fullName evidence="1">B12-dependent methionine synthase</fullName>
        <ecNumber evidence="1">2.1.1.13</ecNumber>
    </submittedName>
</protein>
<dbReference type="AlphaFoldDB" id="A0A379X2E8"/>
<dbReference type="Gene3D" id="3.20.20.330">
    <property type="entry name" value="Homocysteine-binding-like domain"/>
    <property type="match status" value="1"/>
</dbReference>
<dbReference type="GO" id="GO:0008705">
    <property type="term" value="F:methionine synthase activity"/>
    <property type="evidence" value="ECO:0007669"/>
    <property type="project" value="UniProtKB-EC"/>
</dbReference>
<organism evidence="1 2">
    <name type="scientific">Salmonella enterica I</name>
    <dbReference type="NCBI Taxonomy" id="59201"/>
    <lineage>
        <taxon>Bacteria</taxon>
        <taxon>Pseudomonadati</taxon>
        <taxon>Pseudomonadota</taxon>
        <taxon>Gammaproteobacteria</taxon>
        <taxon>Enterobacterales</taxon>
        <taxon>Enterobacteriaceae</taxon>
        <taxon>Salmonella</taxon>
    </lineage>
</organism>
<dbReference type="EMBL" id="UGXT01000002">
    <property type="protein sequence ID" value="SUH40535.1"/>
    <property type="molecule type" value="Genomic_DNA"/>
</dbReference>
<evidence type="ECO:0000313" key="1">
    <source>
        <dbReference type="EMBL" id="SUH40535.1"/>
    </source>
</evidence>